<organism evidence="8 9">
    <name type="scientific">Yinghuangia aomiensis</name>
    <dbReference type="NCBI Taxonomy" id="676205"/>
    <lineage>
        <taxon>Bacteria</taxon>
        <taxon>Bacillati</taxon>
        <taxon>Actinomycetota</taxon>
        <taxon>Actinomycetes</taxon>
        <taxon>Kitasatosporales</taxon>
        <taxon>Streptomycetaceae</taxon>
        <taxon>Yinghuangia</taxon>
    </lineage>
</organism>
<name>A0ABP9HDT7_9ACTN</name>
<dbReference type="RefSeq" id="WP_425584984.1">
    <property type="nucleotide sequence ID" value="NZ_BAABHS010000012.1"/>
</dbReference>
<dbReference type="Pfam" id="PF07690">
    <property type="entry name" value="MFS_1"/>
    <property type="match status" value="1"/>
</dbReference>
<feature type="transmembrane region" description="Helical" evidence="6">
    <location>
        <begin position="128"/>
        <end position="148"/>
    </location>
</feature>
<feature type="transmembrane region" description="Helical" evidence="6">
    <location>
        <begin position="103"/>
        <end position="122"/>
    </location>
</feature>
<dbReference type="PANTHER" id="PTHR23501:SF197">
    <property type="entry name" value="COMD"/>
    <property type="match status" value="1"/>
</dbReference>
<dbReference type="InterPro" id="IPR036259">
    <property type="entry name" value="MFS_trans_sf"/>
</dbReference>
<keyword evidence="3 6" id="KW-1133">Transmembrane helix</keyword>
<feature type="compositionally biased region" description="Low complexity" evidence="5">
    <location>
        <begin position="17"/>
        <end position="27"/>
    </location>
</feature>
<feature type="transmembrane region" description="Helical" evidence="6">
    <location>
        <begin position="357"/>
        <end position="378"/>
    </location>
</feature>
<sequence length="493" mass="50523">MEDQRTTRLDAVPDRSGAAPGPAGPAADAGGLRTRLIVPVLAFGGILMAVMQTVVVPMLPELPAQTGSSRSTVSWMLTATLLTGAVLNPVLGRAGDMYGKRPVLIGSLAAMTVGSALCAVTSDIRILIAARALQGSAAAVVPLATSILRDVLPSRRIGSAVALMSSTVGIGAALGLPLASVVVERADWHVLFWVTTGLGLLGVAASWWVVPASPVRSPGRFDVLGAVLLATGLVGILLALSKGADWGWTSPLVLGLSVGGLLVLVVWGWQQLRCRVPLVDVRLAARRTVLLPHIAALLTGFAFYANWLSTAQLVQAPEGTGYGLGASAVVASLCLVPGGLTMVVLSPVSARISAARGARWTLVLGTLVISGAYVVRIFTSDHLLTITLGATMCSVGTGLVYSALPTLILDAVPPEQTAAATGLNVLMRTIGQSLCSTAVAAVLTQVTMDYDGTAMPTLHAYQIAFALASAAALGAALVTLGLPRPPRRTLAAR</sequence>
<feature type="compositionally biased region" description="Basic and acidic residues" evidence="5">
    <location>
        <begin position="1"/>
        <end position="13"/>
    </location>
</feature>
<keyword evidence="9" id="KW-1185">Reference proteome</keyword>
<evidence type="ECO:0000256" key="2">
    <source>
        <dbReference type="ARBA" id="ARBA00022692"/>
    </source>
</evidence>
<comment type="subcellular location">
    <subcellularLocation>
        <location evidence="1">Cell membrane</location>
        <topology evidence="1">Multi-pass membrane protein</topology>
    </subcellularLocation>
</comment>
<feature type="domain" description="Major facilitator superfamily (MFS) profile" evidence="7">
    <location>
        <begin position="37"/>
        <end position="487"/>
    </location>
</feature>
<feature type="region of interest" description="Disordered" evidence="5">
    <location>
        <begin position="1"/>
        <end position="27"/>
    </location>
</feature>
<dbReference type="InterPro" id="IPR020846">
    <property type="entry name" value="MFS_dom"/>
</dbReference>
<gene>
    <name evidence="8" type="ORF">GCM10023205_37150</name>
</gene>
<feature type="transmembrane region" description="Helical" evidence="6">
    <location>
        <begin position="72"/>
        <end position="91"/>
    </location>
</feature>
<dbReference type="PANTHER" id="PTHR23501">
    <property type="entry name" value="MAJOR FACILITATOR SUPERFAMILY"/>
    <property type="match status" value="1"/>
</dbReference>
<feature type="transmembrane region" description="Helical" evidence="6">
    <location>
        <begin position="36"/>
        <end position="60"/>
    </location>
</feature>
<dbReference type="Proteomes" id="UP001500466">
    <property type="component" value="Unassembled WGS sequence"/>
</dbReference>
<reference evidence="9" key="1">
    <citation type="journal article" date="2019" name="Int. J. Syst. Evol. Microbiol.">
        <title>The Global Catalogue of Microorganisms (GCM) 10K type strain sequencing project: providing services to taxonomists for standard genome sequencing and annotation.</title>
        <authorList>
            <consortium name="The Broad Institute Genomics Platform"/>
            <consortium name="The Broad Institute Genome Sequencing Center for Infectious Disease"/>
            <person name="Wu L."/>
            <person name="Ma J."/>
        </authorList>
    </citation>
    <scope>NUCLEOTIDE SEQUENCE [LARGE SCALE GENOMIC DNA]</scope>
    <source>
        <strain evidence="9">JCM 17986</strain>
    </source>
</reference>
<evidence type="ECO:0000259" key="7">
    <source>
        <dbReference type="PROSITE" id="PS50850"/>
    </source>
</evidence>
<feature type="transmembrane region" description="Helical" evidence="6">
    <location>
        <begin position="188"/>
        <end position="209"/>
    </location>
</feature>
<protein>
    <submittedName>
        <fullName evidence="8">MFS transporter</fullName>
    </submittedName>
</protein>
<feature type="transmembrane region" description="Helical" evidence="6">
    <location>
        <begin position="246"/>
        <end position="269"/>
    </location>
</feature>
<dbReference type="EMBL" id="BAABHS010000012">
    <property type="protein sequence ID" value="GAA4968547.1"/>
    <property type="molecule type" value="Genomic_DNA"/>
</dbReference>
<evidence type="ECO:0000313" key="9">
    <source>
        <dbReference type="Proteomes" id="UP001500466"/>
    </source>
</evidence>
<evidence type="ECO:0000256" key="4">
    <source>
        <dbReference type="ARBA" id="ARBA00023136"/>
    </source>
</evidence>
<feature type="transmembrane region" description="Helical" evidence="6">
    <location>
        <begin position="425"/>
        <end position="448"/>
    </location>
</feature>
<dbReference type="InterPro" id="IPR011701">
    <property type="entry name" value="MFS"/>
</dbReference>
<accession>A0ABP9HDT7</accession>
<dbReference type="Gene3D" id="1.20.1720.10">
    <property type="entry name" value="Multidrug resistance protein D"/>
    <property type="match status" value="1"/>
</dbReference>
<feature type="transmembrane region" description="Helical" evidence="6">
    <location>
        <begin position="221"/>
        <end position="240"/>
    </location>
</feature>
<evidence type="ECO:0000313" key="8">
    <source>
        <dbReference type="EMBL" id="GAA4968547.1"/>
    </source>
</evidence>
<dbReference type="PROSITE" id="PS50850">
    <property type="entry name" value="MFS"/>
    <property type="match status" value="1"/>
</dbReference>
<proteinExistence type="predicted"/>
<comment type="caution">
    <text evidence="8">The sequence shown here is derived from an EMBL/GenBank/DDBJ whole genome shotgun (WGS) entry which is preliminary data.</text>
</comment>
<evidence type="ECO:0000256" key="5">
    <source>
        <dbReference type="SAM" id="MobiDB-lite"/>
    </source>
</evidence>
<evidence type="ECO:0000256" key="1">
    <source>
        <dbReference type="ARBA" id="ARBA00004651"/>
    </source>
</evidence>
<feature type="transmembrane region" description="Helical" evidence="6">
    <location>
        <begin position="290"/>
        <end position="309"/>
    </location>
</feature>
<feature type="transmembrane region" description="Helical" evidence="6">
    <location>
        <begin position="321"/>
        <end position="345"/>
    </location>
</feature>
<feature type="transmembrane region" description="Helical" evidence="6">
    <location>
        <begin position="460"/>
        <end position="483"/>
    </location>
</feature>
<dbReference type="SUPFAM" id="SSF103473">
    <property type="entry name" value="MFS general substrate transporter"/>
    <property type="match status" value="2"/>
</dbReference>
<feature type="transmembrane region" description="Helical" evidence="6">
    <location>
        <begin position="160"/>
        <end position="182"/>
    </location>
</feature>
<feature type="transmembrane region" description="Helical" evidence="6">
    <location>
        <begin position="384"/>
        <end position="404"/>
    </location>
</feature>
<dbReference type="CDD" id="cd17504">
    <property type="entry name" value="MFS_MMR_MDR_like"/>
    <property type="match status" value="1"/>
</dbReference>
<keyword evidence="4 6" id="KW-0472">Membrane</keyword>
<keyword evidence="2 6" id="KW-0812">Transmembrane</keyword>
<evidence type="ECO:0000256" key="6">
    <source>
        <dbReference type="SAM" id="Phobius"/>
    </source>
</evidence>
<dbReference type="Gene3D" id="1.20.1250.20">
    <property type="entry name" value="MFS general substrate transporter like domains"/>
    <property type="match status" value="1"/>
</dbReference>
<evidence type="ECO:0000256" key="3">
    <source>
        <dbReference type="ARBA" id="ARBA00022989"/>
    </source>
</evidence>